<dbReference type="AlphaFoldDB" id="A0A841PUG7"/>
<protein>
    <submittedName>
        <fullName evidence="1">Uncharacterized protein</fullName>
    </submittedName>
</protein>
<evidence type="ECO:0000313" key="2">
    <source>
        <dbReference type="Proteomes" id="UP000556329"/>
    </source>
</evidence>
<name>A0A841PUG7_9HYPH</name>
<evidence type="ECO:0000313" key="1">
    <source>
        <dbReference type="EMBL" id="MBB6414190.1"/>
    </source>
</evidence>
<gene>
    <name evidence="1" type="ORF">HNQ71_006899</name>
</gene>
<dbReference type="Proteomes" id="UP000556329">
    <property type="component" value="Unassembled WGS sequence"/>
</dbReference>
<sequence>MFGQVVALRDIEDGEALQKRHGPRLVAIGPCAVLLVFGNKAVGMHDGRAVFALPDIAAKGKRLPEGQPVLAGV</sequence>
<proteinExistence type="predicted"/>
<reference evidence="1 2" key="1">
    <citation type="submission" date="2020-08" db="EMBL/GenBank/DDBJ databases">
        <title>Genomic Encyclopedia of Type Strains, Phase IV (KMG-IV): sequencing the most valuable type-strain genomes for metagenomic binning, comparative biology and taxonomic classification.</title>
        <authorList>
            <person name="Goeker M."/>
        </authorList>
    </citation>
    <scope>NUCLEOTIDE SEQUENCE [LARGE SCALE GENOMIC DNA]</scope>
    <source>
        <strain evidence="1 2">DSM 100039</strain>
    </source>
</reference>
<accession>A0A841PUG7</accession>
<organism evidence="1 2">
    <name type="scientific">Mesorhizobium sangaii</name>
    <dbReference type="NCBI Taxonomy" id="505389"/>
    <lineage>
        <taxon>Bacteria</taxon>
        <taxon>Pseudomonadati</taxon>
        <taxon>Pseudomonadota</taxon>
        <taxon>Alphaproteobacteria</taxon>
        <taxon>Hyphomicrobiales</taxon>
        <taxon>Phyllobacteriaceae</taxon>
        <taxon>Mesorhizobium</taxon>
    </lineage>
</organism>
<dbReference type="EMBL" id="JACHEF010000015">
    <property type="protein sequence ID" value="MBB6414190.1"/>
    <property type="molecule type" value="Genomic_DNA"/>
</dbReference>
<comment type="caution">
    <text evidence="1">The sequence shown here is derived from an EMBL/GenBank/DDBJ whole genome shotgun (WGS) entry which is preliminary data.</text>
</comment>
<keyword evidence="2" id="KW-1185">Reference proteome</keyword>